<feature type="compositionally biased region" description="Acidic residues" evidence="1">
    <location>
        <begin position="111"/>
        <end position="135"/>
    </location>
</feature>
<evidence type="ECO:0000313" key="3">
    <source>
        <dbReference type="Proteomes" id="UP000199400"/>
    </source>
</evidence>
<dbReference type="AlphaFoldDB" id="A0A1I1T6U3"/>
<keyword evidence="3" id="KW-1185">Reference proteome</keyword>
<evidence type="ECO:0008006" key="4">
    <source>
        <dbReference type="Google" id="ProtNLM"/>
    </source>
</evidence>
<organism evidence="2 3">
    <name type="scientific">Nannocystis exedens</name>
    <dbReference type="NCBI Taxonomy" id="54"/>
    <lineage>
        <taxon>Bacteria</taxon>
        <taxon>Pseudomonadati</taxon>
        <taxon>Myxococcota</taxon>
        <taxon>Polyangia</taxon>
        <taxon>Nannocystales</taxon>
        <taxon>Nannocystaceae</taxon>
        <taxon>Nannocystis</taxon>
    </lineage>
</organism>
<dbReference type="Proteomes" id="UP000199400">
    <property type="component" value="Unassembled WGS sequence"/>
</dbReference>
<sequence length="407" mass="45506">MAWAGIPRKSDELLTGFQRFRNDERVDREVVPFFQNPKNCSPTAVIVGLRRDTGLAKCLLDKNVIEAGCPVQATLTIEIDDKALSSNQIFESALSFVRRRLQVSSGNALLEVEDTPSENEGNEEDEGEDSEDEDGISEEIHLGSSTLLQMKEKLEDRSNWENGAFRKAIEDYVKPAFLIDGQHRVSAAAKIGMKGLPFIVCGLYDADWEEQVFQFTVVNLKPKPIPPSLITSIAALSLTKQEQKEIEGRLTQAGVRMREVSMMSLVGYDPESPFADLIDMAVGDPRNKSQKLGYGALKRIASEWQRGTRESMTLIAKSLADTTSERVARAVWRDTSNAPPWFQFFCVFWKAIRDSYPAELWSKGKSRLFIGAHLWALQEVILLQADAQVASTWNRCSPRPNSRTSAG</sequence>
<accession>A0A1I1T6U3</accession>
<name>A0A1I1T6U3_9BACT</name>
<proteinExistence type="predicted"/>
<evidence type="ECO:0000313" key="2">
    <source>
        <dbReference type="EMBL" id="SFD54335.1"/>
    </source>
</evidence>
<evidence type="ECO:0000256" key="1">
    <source>
        <dbReference type="SAM" id="MobiDB-lite"/>
    </source>
</evidence>
<reference evidence="3" key="1">
    <citation type="submission" date="2016-10" db="EMBL/GenBank/DDBJ databases">
        <authorList>
            <person name="Varghese N."/>
            <person name="Submissions S."/>
        </authorList>
    </citation>
    <scope>NUCLEOTIDE SEQUENCE [LARGE SCALE GENOMIC DNA]</scope>
    <source>
        <strain evidence="3">ATCC 25963</strain>
    </source>
</reference>
<gene>
    <name evidence="2" type="ORF">SAMN02745121_00524</name>
</gene>
<protein>
    <recommendedName>
        <fullName evidence="4">DGQHR domain-containing protein</fullName>
    </recommendedName>
</protein>
<feature type="region of interest" description="Disordered" evidence="1">
    <location>
        <begin position="108"/>
        <end position="135"/>
    </location>
</feature>
<dbReference type="EMBL" id="FOMX01000002">
    <property type="protein sequence ID" value="SFD54335.1"/>
    <property type="molecule type" value="Genomic_DNA"/>
</dbReference>